<evidence type="ECO:0000313" key="3">
    <source>
        <dbReference type="Proteomes" id="UP001595530"/>
    </source>
</evidence>
<feature type="signal peptide" evidence="1">
    <location>
        <begin position="1"/>
        <end position="26"/>
    </location>
</feature>
<feature type="chain" id="PRO_5045061754" evidence="1">
    <location>
        <begin position="27"/>
        <end position="194"/>
    </location>
</feature>
<dbReference type="Proteomes" id="UP001595530">
    <property type="component" value="Unassembled WGS sequence"/>
</dbReference>
<evidence type="ECO:0000256" key="1">
    <source>
        <dbReference type="SAM" id="SignalP"/>
    </source>
</evidence>
<dbReference type="EMBL" id="JBHRTP010000023">
    <property type="protein sequence ID" value="MFC3107951.1"/>
    <property type="molecule type" value="Genomic_DNA"/>
</dbReference>
<proteinExistence type="predicted"/>
<dbReference type="InterPro" id="IPR021675">
    <property type="entry name" value="DUF3261"/>
</dbReference>
<dbReference type="PROSITE" id="PS51257">
    <property type="entry name" value="PROKAR_LIPOPROTEIN"/>
    <property type="match status" value="1"/>
</dbReference>
<comment type="caution">
    <text evidence="2">The sequence shown here is derived from an EMBL/GenBank/DDBJ whole genome shotgun (WGS) entry which is preliminary data.</text>
</comment>
<sequence>MHRAGLIGMQRLASATALLLMLSVLAGCATPPRQTGRQLIGLKLAPAALGASISLQQHLTVQRDGRTDELDAALEVDPEHLELVGLALGQRVLTLHYDGQNLQSWRHLMLPAQVRAEDVLEDLQLTLWPLESIRQALPAGWRAEESGLRRTLFLDDAPVTVIDYSGTPRWSGTVELSNLRYHYHLTIQSVSSGS</sequence>
<organism evidence="2 3">
    <name type="scientific">Undibacterium arcticum</name>
    <dbReference type="NCBI Taxonomy" id="1762892"/>
    <lineage>
        <taxon>Bacteria</taxon>
        <taxon>Pseudomonadati</taxon>
        <taxon>Pseudomonadota</taxon>
        <taxon>Betaproteobacteria</taxon>
        <taxon>Burkholderiales</taxon>
        <taxon>Oxalobacteraceae</taxon>
        <taxon>Undibacterium</taxon>
    </lineage>
</organism>
<name>A0ABV7F154_9BURK</name>
<dbReference type="Pfam" id="PF11659">
    <property type="entry name" value="DUF3261"/>
    <property type="match status" value="1"/>
</dbReference>
<reference evidence="3" key="1">
    <citation type="journal article" date="2019" name="Int. J. Syst. Evol. Microbiol.">
        <title>The Global Catalogue of Microorganisms (GCM) 10K type strain sequencing project: providing services to taxonomists for standard genome sequencing and annotation.</title>
        <authorList>
            <consortium name="The Broad Institute Genomics Platform"/>
            <consortium name="The Broad Institute Genome Sequencing Center for Infectious Disease"/>
            <person name="Wu L."/>
            <person name="Ma J."/>
        </authorList>
    </citation>
    <scope>NUCLEOTIDE SEQUENCE [LARGE SCALE GENOMIC DNA]</scope>
    <source>
        <strain evidence="3">KCTC 42986</strain>
    </source>
</reference>
<dbReference type="RefSeq" id="WP_390323849.1">
    <property type="nucleotide sequence ID" value="NZ_JBHRTP010000023.1"/>
</dbReference>
<protein>
    <submittedName>
        <fullName evidence="2">DUF3261 domain-containing protein</fullName>
    </submittedName>
</protein>
<keyword evidence="1" id="KW-0732">Signal</keyword>
<evidence type="ECO:0000313" key="2">
    <source>
        <dbReference type="EMBL" id="MFC3107951.1"/>
    </source>
</evidence>
<accession>A0ABV7F154</accession>
<keyword evidence="3" id="KW-1185">Reference proteome</keyword>
<gene>
    <name evidence="2" type="ORF">ACFOFO_08255</name>
</gene>